<proteinExistence type="predicted"/>
<name>A0A242N5N2_CABSO</name>
<reference evidence="2 3" key="1">
    <citation type="submission" date="2017-03" db="EMBL/GenBank/DDBJ databases">
        <title>Genome analysis of strain PAMC 26577.</title>
        <authorList>
            <person name="Oh H.-M."/>
            <person name="Yang J.-A."/>
        </authorList>
    </citation>
    <scope>NUCLEOTIDE SEQUENCE [LARGE SCALE GENOMIC DNA]</scope>
    <source>
        <strain evidence="2 3">PAMC 26577</strain>
    </source>
</reference>
<evidence type="ECO:0000313" key="2">
    <source>
        <dbReference type="EMBL" id="OTP78882.1"/>
    </source>
</evidence>
<comment type="caution">
    <text evidence="2">The sequence shown here is derived from an EMBL/GenBank/DDBJ whole genome shotgun (WGS) entry which is preliminary data.</text>
</comment>
<gene>
    <name evidence="2" type="ORF">PAMC26577_03030</name>
    <name evidence="1" type="ORF">PAMC26577_35715</name>
</gene>
<dbReference type="EMBL" id="NBTZ01000147">
    <property type="protein sequence ID" value="OTP67793.1"/>
    <property type="molecule type" value="Genomic_DNA"/>
</dbReference>
<dbReference type="AlphaFoldDB" id="A0A242N5N2"/>
<evidence type="ECO:0000313" key="3">
    <source>
        <dbReference type="Proteomes" id="UP000195221"/>
    </source>
</evidence>
<sequence>MLGFKTFRCARIVLGGIELMHMIKKGQMKGTGQTAVEQFYSLAK</sequence>
<organism evidence="2 3">
    <name type="scientific">Caballeronia sordidicola</name>
    <name type="common">Burkholderia sordidicola</name>
    <dbReference type="NCBI Taxonomy" id="196367"/>
    <lineage>
        <taxon>Bacteria</taxon>
        <taxon>Pseudomonadati</taxon>
        <taxon>Pseudomonadota</taxon>
        <taxon>Betaproteobacteria</taxon>
        <taxon>Burkholderiales</taxon>
        <taxon>Burkholderiaceae</taxon>
        <taxon>Caballeronia</taxon>
    </lineage>
</organism>
<accession>A0A242N5N2</accession>
<protein>
    <submittedName>
        <fullName evidence="2">Mobile element protein</fullName>
    </submittedName>
</protein>
<dbReference type="Proteomes" id="UP000195221">
    <property type="component" value="Unassembled WGS sequence"/>
</dbReference>
<dbReference type="EMBL" id="NBTZ01000021">
    <property type="protein sequence ID" value="OTP78882.1"/>
    <property type="molecule type" value="Genomic_DNA"/>
</dbReference>
<evidence type="ECO:0000313" key="1">
    <source>
        <dbReference type="EMBL" id="OTP67793.1"/>
    </source>
</evidence>